<evidence type="ECO:0000313" key="2">
    <source>
        <dbReference type="EMBL" id="OWF32117.1"/>
    </source>
</evidence>
<gene>
    <name evidence="2" type="ORF">LKACC12383_02353</name>
</gene>
<organism evidence="2 3">
    <name type="scientific">Companilactobacillus kimchii</name>
    <dbReference type="NCBI Taxonomy" id="2801452"/>
    <lineage>
        <taxon>Bacteria</taxon>
        <taxon>Bacillati</taxon>
        <taxon>Bacillota</taxon>
        <taxon>Bacilli</taxon>
        <taxon>Lactobacillales</taxon>
        <taxon>Lactobacillaceae</taxon>
        <taxon>Companilactobacillus</taxon>
    </lineage>
</organism>
<dbReference type="GO" id="GO:0009401">
    <property type="term" value="P:phosphoenolpyruvate-dependent sugar phosphotransferase system"/>
    <property type="evidence" value="ECO:0007669"/>
    <property type="project" value="InterPro"/>
</dbReference>
<feature type="transmembrane region" description="Helical" evidence="1">
    <location>
        <begin position="226"/>
        <end position="244"/>
    </location>
</feature>
<feature type="transmembrane region" description="Helical" evidence="1">
    <location>
        <begin position="251"/>
        <end position="272"/>
    </location>
</feature>
<name>A0A210P6K0_9LACO</name>
<dbReference type="PROSITE" id="PS51108">
    <property type="entry name" value="PTS_EIID"/>
    <property type="match status" value="1"/>
</dbReference>
<feature type="transmembrane region" description="Helical" evidence="1">
    <location>
        <begin position="185"/>
        <end position="206"/>
    </location>
</feature>
<dbReference type="Proteomes" id="UP000196649">
    <property type="component" value="Unassembled WGS sequence"/>
</dbReference>
<comment type="caution">
    <text evidence="2">The sequence shown here is derived from an EMBL/GenBank/DDBJ whole genome shotgun (WGS) entry which is preliminary data.</text>
</comment>
<protein>
    <submittedName>
        <fullName evidence="2">N-acetylgalactosamine permease IID component</fullName>
    </submittedName>
</protein>
<proteinExistence type="predicted"/>
<dbReference type="PANTHER" id="PTHR32502:SF23">
    <property type="entry name" value="TRANSPORT PROTEIN, PTS SYSTEM"/>
    <property type="match status" value="1"/>
</dbReference>
<keyword evidence="1" id="KW-1133">Transmembrane helix</keyword>
<keyword evidence="1" id="KW-0472">Membrane</keyword>
<dbReference type="InterPro" id="IPR004704">
    <property type="entry name" value="PTS_IID_man"/>
</dbReference>
<sequence length="275" mass="30312">MKMMTSSNLKKKDFVKAFWRTFSMGASWEFSKQLGVGYAYAMTPLLEKIFKDKPDKLKESLKRNTEFFNVSNFCSSSIMGITASMEEKYAVDDDFDPTTISSIKASLMGPLSAIGDSLMMSTWRIICTSIAAAFALKGNVLGPLLFILAYNIPCTLIRWYGLKYGYTMGVSFFDKLSSSDIIGKLSHYSSILGMIVIGAMTSSYVVMKTPVSFGKGGAKLSLQSDVFNQIIPGLLPLVATFIMYKLLKKGVSVGWIILGTFVLGVICSYFHLLSV</sequence>
<keyword evidence="1" id="KW-0812">Transmembrane</keyword>
<accession>A0A210P6K0</accession>
<dbReference type="AlphaFoldDB" id="A0A210P6K0"/>
<dbReference type="RefSeq" id="WP_082397596.1">
    <property type="nucleotide sequence ID" value="NZ_LNUB01000013.1"/>
</dbReference>
<dbReference type="Pfam" id="PF03613">
    <property type="entry name" value="EIID-AGA"/>
    <property type="match status" value="1"/>
</dbReference>
<dbReference type="GO" id="GO:0005886">
    <property type="term" value="C:plasma membrane"/>
    <property type="evidence" value="ECO:0007669"/>
    <property type="project" value="TreeGrafter"/>
</dbReference>
<dbReference type="InterPro" id="IPR050303">
    <property type="entry name" value="GatZ_KbaZ_carbometab"/>
</dbReference>
<evidence type="ECO:0000256" key="1">
    <source>
        <dbReference type="SAM" id="Phobius"/>
    </source>
</evidence>
<evidence type="ECO:0000313" key="3">
    <source>
        <dbReference type="Proteomes" id="UP000196649"/>
    </source>
</evidence>
<dbReference type="PANTHER" id="PTHR32502">
    <property type="entry name" value="N-ACETYLGALACTOSAMINE PERMEASE II COMPONENT-RELATED"/>
    <property type="match status" value="1"/>
</dbReference>
<reference evidence="2 3" key="1">
    <citation type="submission" date="2017-03" db="EMBL/GenBank/DDBJ databases">
        <title>Genome sequence of Lactobacillus kimchii KACC 12383.</title>
        <authorList>
            <person name="Chun J."/>
        </authorList>
    </citation>
    <scope>NUCLEOTIDE SEQUENCE [LARGE SCALE GENOMIC DNA]</scope>
    <source>
        <strain evidence="2 3">KACC 12383</strain>
    </source>
</reference>
<dbReference type="EMBL" id="MXAL01000012">
    <property type="protein sequence ID" value="OWF32117.1"/>
    <property type="molecule type" value="Genomic_DNA"/>
</dbReference>